<dbReference type="Proteomes" id="UP000054544">
    <property type="component" value="Unassembled WGS sequence"/>
</dbReference>
<dbReference type="InterPro" id="IPR001870">
    <property type="entry name" value="B30.2/SPRY"/>
</dbReference>
<dbReference type="InterPro" id="IPR036770">
    <property type="entry name" value="Ankyrin_rpt-contain_sf"/>
</dbReference>
<organism evidence="2 3">
    <name type="scientific">Metarhizium anisopliae BRIP 53293</name>
    <dbReference type="NCBI Taxonomy" id="1291518"/>
    <lineage>
        <taxon>Eukaryota</taxon>
        <taxon>Fungi</taxon>
        <taxon>Dikarya</taxon>
        <taxon>Ascomycota</taxon>
        <taxon>Pezizomycotina</taxon>
        <taxon>Sordariomycetes</taxon>
        <taxon>Hypocreomycetidae</taxon>
        <taxon>Hypocreales</taxon>
        <taxon>Clavicipitaceae</taxon>
        <taxon>Metarhizium</taxon>
    </lineage>
</organism>
<proteinExistence type="predicted"/>
<dbReference type="PROSITE" id="PS50188">
    <property type="entry name" value="B302_SPRY"/>
    <property type="match status" value="1"/>
</dbReference>
<feature type="domain" description="B30.2/SPRY" evidence="1">
    <location>
        <begin position="51"/>
        <end position="250"/>
    </location>
</feature>
<gene>
    <name evidence="2" type="ORF">H634G_09287</name>
</gene>
<dbReference type="Gene3D" id="2.60.120.920">
    <property type="match status" value="1"/>
</dbReference>
<dbReference type="InterPro" id="IPR043136">
    <property type="entry name" value="B30.2/SPRY_sf"/>
</dbReference>
<evidence type="ECO:0000313" key="2">
    <source>
        <dbReference type="EMBL" id="KJK75269.1"/>
    </source>
</evidence>
<dbReference type="SUPFAM" id="SSF49899">
    <property type="entry name" value="Concanavalin A-like lectins/glucanases"/>
    <property type="match status" value="1"/>
</dbReference>
<dbReference type="InterPro" id="IPR044736">
    <property type="entry name" value="Gid1/RanBPM/SPLA_SPRY"/>
</dbReference>
<protein>
    <recommendedName>
        <fullName evidence="1">B30.2/SPRY domain-containing protein</fullName>
    </recommendedName>
</protein>
<dbReference type="CDD" id="cd12885">
    <property type="entry name" value="SPRY_RanBP_like"/>
    <property type="match status" value="1"/>
</dbReference>
<evidence type="ECO:0000313" key="3">
    <source>
        <dbReference type="Proteomes" id="UP000054544"/>
    </source>
</evidence>
<dbReference type="AlphaFoldDB" id="A0A0D9NMV3"/>
<dbReference type="STRING" id="1291518.A0A0D9NMV3"/>
<dbReference type="SUPFAM" id="SSF48403">
    <property type="entry name" value="Ankyrin repeat"/>
    <property type="match status" value="1"/>
</dbReference>
<sequence>MSNNGGRLATLLTTPGVKATVADDDGWTPLQCARSYGRKEMEAQILGAGATDESSGDLKTPTQWHLDDRHAALSPCIGAEQTPRVRDPKIVEVFASVGDVIDLTCDQYGVAVARANHCIPDGQDFFFEIKVQKGYRDGCQTPGIGLCSDIAPLNSKLGFGHPAVSCGYYARNGEVLASGVQSTGFFKPRWYGEEDIVGCGVDAKKGTIYFTKGRQRLEDAFRHPSGKLYPAVFVDTRQTGVRISLERMSTRFDTSEVEAEAVNTTSIPMEKQRKKVTWRY</sequence>
<accession>A0A0D9NMV3</accession>
<name>A0A0D9NMV3_METAN</name>
<keyword evidence="3" id="KW-1185">Reference proteome</keyword>
<dbReference type="Gene3D" id="1.25.40.20">
    <property type="entry name" value="Ankyrin repeat-containing domain"/>
    <property type="match status" value="1"/>
</dbReference>
<reference evidence="3" key="1">
    <citation type="journal article" date="2014" name="BMC Genomics">
        <title>The genome sequence of the biocontrol fungus Metarhizium anisopliae and comparative genomics of Metarhizium species.</title>
        <authorList>
            <person name="Pattemore J.A."/>
            <person name="Hane J.K."/>
            <person name="Williams A.H."/>
            <person name="Wilson B.A."/>
            <person name="Stodart B.J."/>
            <person name="Ash G.J."/>
        </authorList>
    </citation>
    <scope>NUCLEOTIDE SEQUENCE [LARGE SCALE GENOMIC DNA]</scope>
    <source>
        <strain evidence="3">BRIP 53293</strain>
    </source>
</reference>
<dbReference type="InterPro" id="IPR013320">
    <property type="entry name" value="ConA-like_dom_sf"/>
</dbReference>
<evidence type="ECO:0000259" key="1">
    <source>
        <dbReference type="PROSITE" id="PS50188"/>
    </source>
</evidence>
<dbReference type="Pfam" id="PF00622">
    <property type="entry name" value="SPRY"/>
    <property type="match status" value="1"/>
</dbReference>
<dbReference type="InterPro" id="IPR003877">
    <property type="entry name" value="SPRY_dom"/>
</dbReference>
<dbReference type="EMBL" id="KE384750">
    <property type="protein sequence ID" value="KJK75269.1"/>
    <property type="molecule type" value="Genomic_DNA"/>
</dbReference>